<evidence type="ECO:0000256" key="4">
    <source>
        <dbReference type="ARBA" id="ARBA00022691"/>
    </source>
</evidence>
<evidence type="ECO:0000256" key="2">
    <source>
        <dbReference type="ARBA" id="ARBA00022603"/>
    </source>
</evidence>
<evidence type="ECO:0000256" key="1">
    <source>
        <dbReference type="ARBA" id="ARBA00006149"/>
    </source>
</evidence>
<dbReference type="InterPro" id="IPR004557">
    <property type="entry name" value="PrmC-related"/>
</dbReference>
<organism evidence="6 7">
    <name type="scientific">Limulus polyphemus</name>
    <name type="common">Atlantic horseshoe crab</name>
    <dbReference type="NCBI Taxonomy" id="6850"/>
    <lineage>
        <taxon>Eukaryota</taxon>
        <taxon>Metazoa</taxon>
        <taxon>Ecdysozoa</taxon>
        <taxon>Arthropoda</taxon>
        <taxon>Chelicerata</taxon>
        <taxon>Merostomata</taxon>
        <taxon>Xiphosura</taxon>
        <taxon>Limulidae</taxon>
        <taxon>Limulus</taxon>
    </lineage>
</organism>
<keyword evidence="6" id="KW-1185">Reference proteome</keyword>
<keyword evidence="2" id="KW-0489">Methyltransferase</keyword>
<dbReference type="Pfam" id="PF05175">
    <property type="entry name" value="MTS"/>
    <property type="match status" value="1"/>
</dbReference>
<dbReference type="InterPro" id="IPR002052">
    <property type="entry name" value="DNA_methylase_N6_adenine_CS"/>
</dbReference>
<dbReference type="SUPFAM" id="SSF53335">
    <property type="entry name" value="S-adenosyl-L-methionine-dependent methyltransferases"/>
    <property type="match status" value="1"/>
</dbReference>
<dbReference type="RefSeq" id="XP_013776500.1">
    <property type="nucleotide sequence ID" value="XM_013921046.2"/>
</dbReference>
<evidence type="ECO:0000313" key="6">
    <source>
        <dbReference type="Proteomes" id="UP000694941"/>
    </source>
</evidence>
<name>A0ABM1B7Q8_LIMPO</name>
<dbReference type="GeneID" id="106461239"/>
<dbReference type="PANTHER" id="PTHR45875:SF1">
    <property type="entry name" value="METHYLTRANSFERASE N6AMT1"/>
    <property type="match status" value="1"/>
</dbReference>
<evidence type="ECO:0000313" key="7">
    <source>
        <dbReference type="RefSeq" id="XP_013776500.1"/>
    </source>
</evidence>
<protein>
    <submittedName>
        <fullName evidence="7">HemK methyltransferase family member 2-like</fullName>
    </submittedName>
</protein>
<keyword evidence="3" id="KW-0808">Transferase</keyword>
<evidence type="ECO:0000256" key="3">
    <source>
        <dbReference type="ARBA" id="ARBA00022679"/>
    </source>
</evidence>
<dbReference type="PANTHER" id="PTHR45875">
    <property type="entry name" value="METHYLTRANSFERASE N6AMT1"/>
    <property type="match status" value="1"/>
</dbReference>
<reference evidence="7" key="1">
    <citation type="submission" date="2025-08" db="UniProtKB">
        <authorList>
            <consortium name="RefSeq"/>
        </authorList>
    </citation>
    <scope>IDENTIFICATION</scope>
    <source>
        <tissue evidence="7">Muscle</tissue>
    </source>
</reference>
<proteinExistence type="inferred from homology"/>
<keyword evidence="4" id="KW-0949">S-adenosyl-L-methionine</keyword>
<dbReference type="NCBIfam" id="TIGR00537">
    <property type="entry name" value="hemK_rel_arch"/>
    <property type="match status" value="1"/>
</dbReference>
<accession>A0ABM1B7Q8</accession>
<dbReference type="InterPro" id="IPR007848">
    <property type="entry name" value="Small_mtfrase_dom"/>
</dbReference>
<sequence>MNTPVFDFLKDDVYKSVYEPSEDSFLLIDALENDLELIRKLNPSICLEVGSGSGVVISAVSKVFPSAYCLATDINHVAALATKKMAETNKVTVEPVVTDLTSAVRSRLLSQVDLLVFNPPYVVTPSEEVGTQSLQAAWAGGIKGRQVMDRFFPFVPQLLSTKGLFYIVVLKDNNPDEITEFMFGQGLKMNNVLSRRCGIEHLSVLRFENG</sequence>
<dbReference type="Gene3D" id="3.40.50.150">
    <property type="entry name" value="Vaccinia Virus protein VP39"/>
    <property type="match status" value="1"/>
</dbReference>
<dbReference type="InterPro" id="IPR052190">
    <property type="entry name" value="Euk-Arch_PrmC-MTase"/>
</dbReference>
<gene>
    <name evidence="7" type="primary">LOC106461239</name>
</gene>
<comment type="similarity">
    <text evidence="1">Belongs to the eukaryotic/archaeal PrmC-related family.</text>
</comment>
<dbReference type="InterPro" id="IPR029063">
    <property type="entry name" value="SAM-dependent_MTases_sf"/>
</dbReference>
<feature type="domain" description="Methyltransferase small" evidence="5">
    <location>
        <begin position="43"/>
        <end position="125"/>
    </location>
</feature>
<evidence type="ECO:0000259" key="5">
    <source>
        <dbReference type="Pfam" id="PF05175"/>
    </source>
</evidence>
<dbReference type="Proteomes" id="UP000694941">
    <property type="component" value="Unplaced"/>
</dbReference>
<dbReference type="PROSITE" id="PS00092">
    <property type="entry name" value="N6_MTASE"/>
    <property type="match status" value="1"/>
</dbReference>